<dbReference type="GO" id="GO:0003700">
    <property type="term" value="F:DNA-binding transcription factor activity"/>
    <property type="evidence" value="ECO:0007669"/>
    <property type="project" value="TreeGrafter"/>
</dbReference>
<reference evidence="2" key="2">
    <citation type="journal article" date="2023" name="Int. J. Mol. Sci.">
        <title>De Novo Assembly and Annotation of 11 Diverse Shrub Willow (Salix) Genomes Reveals Novel Gene Organization in Sex-Linked Regions.</title>
        <authorList>
            <person name="Hyden B."/>
            <person name="Feng K."/>
            <person name="Yates T.B."/>
            <person name="Jawdy S."/>
            <person name="Cereghino C."/>
            <person name="Smart L.B."/>
            <person name="Muchero W."/>
        </authorList>
    </citation>
    <scope>NUCLEOTIDE SEQUENCE</scope>
    <source>
        <tissue evidence="2">Shoot tip</tissue>
    </source>
</reference>
<dbReference type="AlphaFoldDB" id="A0A9Q0X0L8"/>
<protein>
    <submittedName>
        <fullName evidence="2">AT-HOOK MOTIF NUCLEAR-LOCALIZED PROTEIN 15</fullName>
    </submittedName>
</protein>
<feature type="compositionally biased region" description="Low complexity" evidence="1">
    <location>
        <begin position="97"/>
        <end position="113"/>
    </location>
</feature>
<accession>A0A9Q0X0L8</accession>
<keyword evidence="3" id="KW-1185">Reference proteome</keyword>
<dbReference type="PANTHER" id="PTHR31100:SF14">
    <property type="entry name" value="AT-HOOK MOTIF NUCLEAR-LOCALIZED PROTEIN 15"/>
    <property type="match status" value="1"/>
</dbReference>
<dbReference type="GO" id="GO:0003680">
    <property type="term" value="F:minor groove of adenine-thymine-rich DNA binding"/>
    <property type="evidence" value="ECO:0007669"/>
    <property type="project" value="InterPro"/>
</dbReference>
<evidence type="ECO:0000313" key="3">
    <source>
        <dbReference type="Proteomes" id="UP001151752"/>
    </source>
</evidence>
<organism evidence="2 3">
    <name type="scientific">Salix koriyanagi</name>
    <dbReference type="NCBI Taxonomy" id="2511006"/>
    <lineage>
        <taxon>Eukaryota</taxon>
        <taxon>Viridiplantae</taxon>
        <taxon>Streptophyta</taxon>
        <taxon>Embryophyta</taxon>
        <taxon>Tracheophyta</taxon>
        <taxon>Spermatophyta</taxon>
        <taxon>Magnoliopsida</taxon>
        <taxon>eudicotyledons</taxon>
        <taxon>Gunneridae</taxon>
        <taxon>Pentapetalae</taxon>
        <taxon>rosids</taxon>
        <taxon>fabids</taxon>
        <taxon>Malpighiales</taxon>
        <taxon>Salicaceae</taxon>
        <taxon>Saliceae</taxon>
        <taxon>Salix</taxon>
    </lineage>
</organism>
<dbReference type="GO" id="GO:0005634">
    <property type="term" value="C:nucleus"/>
    <property type="evidence" value="ECO:0007669"/>
    <property type="project" value="TreeGrafter"/>
</dbReference>
<name>A0A9Q0X0L8_9ROSI</name>
<dbReference type="EMBL" id="JAPFFM010000001">
    <property type="protein sequence ID" value="KAJ6776707.1"/>
    <property type="molecule type" value="Genomic_DNA"/>
</dbReference>
<feature type="compositionally biased region" description="Basic and acidic residues" evidence="1">
    <location>
        <begin position="72"/>
        <end position="95"/>
    </location>
</feature>
<feature type="compositionally biased region" description="Polar residues" evidence="1">
    <location>
        <begin position="50"/>
        <end position="71"/>
    </location>
</feature>
<proteinExistence type="predicted"/>
<dbReference type="PANTHER" id="PTHR31100">
    <property type="entry name" value="AT-HOOK MOTIF NUCLEAR-LOCALIZED PROTEIN 15"/>
    <property type="match status" value="1"/>
</dbReference>
<comment type="caution">
    <text evidence="2">The sequence shown here is derived from an EMBL/GenBank/DDBJ whole genome shotgun (WGS) entry which is preliminary data.</text>
</comment>
<reference evidence="2" key="1">
    <citation type="submission" date="2022-11" db="EMBL/GenBank/DDBJ databases">
        <authorList>
            <person name="Hyden B.L."/>
            <person name="Feng K."/>
            <person name="Yates T."/>
            <person name="Jawdy S."/>
            <person name="Smart L.B."/>
            <person name="Muchero W."/>
        </authorList>
    </citation>
    <scope>NUCLEOTIDE SEQUENCE</scope>
    <source>
        <tissue evidence="2">Shoot tip</tissue>
    </source>
</reference>
<gene>
    <name evidence="2" type="ORF">OIU74_000817</name>
</gene>
<dbReference type="Proteomes" id="UP001151752">
    <property type="component" value="Chromosome 16"/>
</dbReference>
<feature type="region of interest" description="Disordered" evidence="1">
    <location>
        <begin position="1"/>
        <end position="130"/>
    </location>
</feature>
<feature type="compositionally biased region" description="Polar residues" evidence="1">
    <location>
        <begin position="17"/>
        <end position="26"/>
    </location>
</feature>
<dbReference type="InterPro" id="IPR014476">
    <property type="entry name" value="AHL15-29"/>
</dbReference>
<evidence type="ECO:0000313" key="2">
    <source>
        <dbReference type="EMBL" id="KAJ6776707.1"/>
    </source>
</evidence>
<sequence length="153" mass="16883">MSNRWWVGNDAMRGGHQVSSIPSLHLSNLEEESAPPGLNRLGPRREQDFIDTNTNSPKRTTSATPASAQNQNREEQDDNRGNKQESGDHTAHETIEPGSGSTSRRPRGRPAGSKNKPKPPFVITKESPNSLRSHVLEISSGRESSVYILCQMK</sequence>
<evidence type="ECO:0000256" key="1">
    <source>
        <dbReference type="SAM" id="MobiDB-lite"/>
    </source>
</evidence>